<name>A0A2T1DA15_9CYAN</name>
<evidence type="ECO:0000256" key="3">
    <source>
        <dbReference type="ARBA" id="ARBA00023163"/>
    </source>
</evidence>
<comment type="caution">
    <text evidence="5">The sequence shown here is derived from an EMBL/GenBank/DDBJ whole genome shotgun (WGS) entry which is preliminary data.</text>
</comment>
<dbReference type="SMART" id="SM00342">
    <property type="entry name" value="HTH_ARAC"/>
    <property type="match status" value="1"/>
</dbReference>
<dbReference type="SUPFAM" id="SSF46689">
    <property type="entry name" value="Homeodomain-like"/>
    <property type="match status" value="1"/>
</dbReference>
<dbReference type="PANTHER" id="PTHR46796">
    <property type="entry name" value="HTH-TYPE TRANSCRIPTIONAL ACTIVATOR RHAS-RELATED"/>
    <property type="match status" value="1"/>
</dbReference>
<proteinExistence type="predicted"/>
<keyword evidence="2" id="KW-0238">DNA-binding</keyword>
<dbReference type="AlphaFoldDB" id="A0A2T1DA15"/>
<dbReference type="RefSeq" id="WP_083583111.1">
    <property type="nucleotide sequence ID" value="NZ_MPPI01000033.1"/>
</dbReference>
<dbReference type="GO" id="GO:0043565">
    <property type="term" value="F:sequence-specific DNA binding"/>
    <property type="evidence" value="ECO:0007669"/>
    <property type="project" value="InterPro"/>
</dbReference>
<dbReference type="Proteomes" id="UP000238634">
    <property type="component" value="Unassembled WGS sequence"/>
</dbReference>
<evidence type="ECO:0000256" key="1">
    <source>
        <dbReference type="ARBA" id="ARBA00023015"/>
    </source>
</evidence>
<dbReference type="PROSITE" id="PS01124">
    <property type="entry name" value="HTH_ARAC_FAMILY_2"/>
    <property type="match status" value="1"/>
</dbReference>
<accession>A0A2T1DA15</accession>
<evidence type="ECO:0000259" key="4">
    <source>
        <dbReference type="PROSITE" id="PS01124"/>
    </source>
</evidence>
<dbReference type="GO" id="GO:0003700">
    <property type="term" value="F:DNA-binding transcription factor activity"/>
    <property type="evidence" value="ECO:0007669"/>
    <property type="project" value="InterPro"/>
</dbReference>
<dbReference type="Gene3D" id="1.10.10.60">
    <property type="entry name" value="Homeodomain-like"/>
    <property type="match status" value="1"/>
</dbReference>
<evidence type="ECO:0000313" key="6">
    <source>
        <dbReference type="Proteomes" id="UP000238634"/>
    </source>
</evidence>
<organism evidence="5 6">
    <name type="scientific">Phormidesmis priestleyi ULC007</name>
    <dbReference type="NCBI Taxonomy" id="1920490"/>
    <lineage>
        <taxon>Bacteria</taxon>
        <taxon>Bacillati</taxon>
        <taxon>Cyanobacteriota</taxon>
        <taxon>Cyanophyceae</taxon>
        <taxon>Leptolyngbyales</taxon>
        <taxon>Leptolyngbyaceae</taxon>
        <taxon>Phormidesmis</taxon>
    </lineage>
</organism>
<dbReference type="EMBL" id="PVWG01000029">
    <property type="protein sequence ID" value="PSB17325.1"/>
    <property type="molecule type" value="Genomic_DNA"/>
</dbReference>
<feature type="domain" description="HTH araC/xylS-type" evidence="4">
    <location>
        <begin position="1"/>
        <end position="66"/>
    </location>
</feature>
<protein>
    <submittedName>
        <fullName evidence="5">AraC family transcriptional regulator</fullName>
    </submittedName>
</protein>
<reference evidence="5 6" key="2">
    <citation type="submission" date="2018-03" db="EMBL/GenBank/DDBJ databases">
        <title>The ancient ancestry and fast evolution of plastids.</title>
        <authorList>
            <person name="Moore K.R."/>
            <person name="Magnabosco C."/>
            <person name="Momper L."/>
            <person name="Gold D.A."/>
            <person name="Bosak T."/>
            <person name="Fournier G.P."/>
        </authorList>
    </citation>
    <scope>NUCLEOTIDE SEQUENCE [LARGE SCALE GENOMIC DNA]</scope>
    <source>
        <strain evidence="5 6">ULC007</strain>
    </source>
</reference>
<sequence length="76" mass="8920">MFKQQRGITPHQYILHCRIEKAKQLFQHSELTIAEIAIRTGFCDQSHLTRSLKRITGMTPKQILRERFQPNSNVEA</sequence>
<dbReference type="InterPro" id="IPR018060">
    <property type="entry name" value="HTH_AraC"/>
</dbReference>
<evidence type="ECO:0000256" key="2">
    <source>
        <dbReference type="ARBA" id="ARBA00023125"/>
    </source>
</evidence>
<reference evidence="5 6" key="1">
    <citation type="submission" date="2018-02" db="EMBL/GenBank/DDBJ databases">
        <authorList>
            <person name="Cohen D.B."/>
            <person name="Kent A.D."/>
        </authorList>
    </citation>
    <scope>NUCLEOTIDE SEQUENCE [LARGE SCALE GENOMIC DNA]</scope>
    <source>
        <strain evidence="5 6">ULC007</strain>
    </source>
</reference>
<dbReference type="PANTHER" id="PTHR46796:SF6">
    <property type="entry name" value="ARAC SUBFAMILY"/>
    <property type="match status" value="1"/>
</dbReference>
<dbReference type="OrthoDB" id="516605at2"/>
<gene>
    <name evidence="5" type="ORF">C7B65_18785</name>
</gene>
<evidence type="ECO:0000313" key="5">
    <source>
        <dbReference type="EMBL" id="PSB17325.1"/>
    </source>
</evidence>
<keyword evidence="3" id="KW-0804">Transcription</keyword>
<dbReference type="Pfam" id="PF12833">
    <property type="entry name" value="HTH_18"/>
    <property type="match status" value="1"/>
</dbReference>
<keyword evidence="6" id="KW-1185">Reference proteome</keyword>
<dbReference type="InterPro" id="IPR009057">
    <property type="entry name" value="Homeodomain-like_sf"/>
</dbReference>
<keyword evidence="1" id="KW-0805">Transcription regulation</keyword>
<dbReference type="InterPro" id="IPR050204">
    <property type="entry name" value="AraC_XylS_family_regulators"/>
</dbReference>